<evidence type="ECO:0000313" key="3">
    <source>
        <dbReference type="Proteomes" id="UP000549617"/>
    </source>
</evidence>
<sequence length="304" mass="34389">MRFQLAERVEGGIPAILFATQQCVVVDTSQLRELALGEAWTFERGTKPIESVDNHGPAKSISQYALQSEIHTGMCFAPVKCPRMDRTPDEKREILRRFILDRDLKVARWAKDSGVDKNSIYNFINGHSQSLDLRTYAKLARTTEVPVWKISGDMPEPSSPTAIWVSGHVEAGMFREAVSWDQSLWYSVDIPVPGRFRGMAKALEVRGNSMNLEYPSGSVVIWVDMLDFRPPRDGDHVIVYSHCSDDTIEATVKELRIDEKGRWLWPRSDDPLHQAPLDLMRPPQNITSIEIKGIVIGGYKARVI</sequence>
<proteinExistence type="predicted"/>
<dbReference type="GO" id="GO:0003677">
    <property type="term" value="F:DNA binding"/>
    <property type="evidence" value="ECO:0007669"/>
    <property type="project" value="InterPro"/>
</dbReference>
<reference evidence="2 3" key="1">
    <citation type="submission" date="2020-08" db="EMBL/GenBank/DDBJ databases">
        <title>Genomic Encyclopedia of Type Strains, Phase IV (KMG-IV): sequencing the most valuable type-strain genomes for metagenomic binning, comparative biology and taxonomic classification.</title>
        <authorList>
            <person name="Goeker M."/>
        </authorList>
    </citation>
    <scope>NUCLEOTIDE SEQUENCE [LARGE SCALE GENOMIC DNA]</scope>
    <source>
        <strain evidence="2 3">DSM 25079</strain>
    </source>
</reference>
<dbReference type="EMBL" id="JACIJC010000001">
    <property type="protein sequence ID" value="MBB5684322.1"/>
    <property type="molecule type" value="Genomic_DNA"/>
</dbReference>
<dbReference type="CDD" id="cd06529">
    <property type="entry name" value="S24_LexA-like"/>
    <property type="match status" value="1"/>
</dbReference>
<dbReference type="SUPFAM" id="SSF47413">
    <property type="entry name" value="lambda repressor-like DNA-binding domains"/>
    <property type="match status" value="1"/>
</dbReference>
<dbReference type="RefSeq" id="WP_184014557.1">
    <property type="nucleotide sequence ID" value="NZ_JACIJC010000001.1"/>
</dbReference>
<feature type="domain" description="Peptidase S24/S26A/S26B/S26C" evidence="1">
    <location>
        <begin position="167"/>
        <end position="270"/>
    </location>
</feature>
<dbReference type="Proteomes" id="UP000549617">
    <property type="component" value="Unassembled WGS sequence"/>
</dbReference>
<keyword evidence="3" id="KW-1185">Reference proteome</keyword>
<dbReference type="InterPro" id="IPR039418">
    <property type="entry name" value="LexA-like"/>
</dbReference>
<protein>
    <submittedName>
        <fullName evidence="2">SOS-response transcriptional repressor LexA</fullName>
    </submittedName>
</protein>
<evidence type="ECO:0000259" key="1">
    <source>
        <dbReference type="Pfam" id="PF00717"/>
    </source>
</evidence>
<accession>A0A7W9AEQ4</accession>
<organism evidence="2 3">
    <name type="scientific">Sphingobium boeckii</name>
    <dbReference type="NCBI Taxonomy" id="1082345"/>
    <lineage>
        <taxon>Bacteria</taxon>
        <taxon>Pseudomonadati</taxon>
        <taxon>Pseudomonadota</taxon>
        <taxon>Alphaproteobacteria</taxon>
        <taxon>Sphingomonadales</taxon>
        <taxon>Sphingomonadaceae</taxon>
        <taxon>Sphingobium</taxon>
    </lineage>
</organism>
<dbReference type="Gene3D" id="2.10.109.10">
    <property type="entry name" value="Umud Fragment, subunit A"/>
    <property type="match status" value="1"/>
</dbReference>
<dbReference type="AlphaFoldDB" id="A0A7W9AEQ4"/>
<dbReference type="SUPFAM" id="SSF51306">
    <property type="entry name" value="LexA/Signal peptidase"/>
    <property type="match status" value="1"/>
</dbReference>
<dbReference type="InterPro" id="IPR010982">
    <property type="entry name" value="Lambda_DNA-bd_dom_sf"/>
</dbReference>
<gene>
    <name evidence="2" type="ORF">FHS49_000313</name>
</gene>
<comment type="caution">
    <text evidence="2">The sequence shown here is derived from an EMBL/GenBank/DDBJ whole genome shotgun (WGS) entry which is preliminary data.</text>
</comment>
<name>A0A7W9AEQ4_9SPHN</name>
<dbReference type="Pfam" id="PF00717">
    <property type="entry name" value="Peptidase_S24"/>
    <property type="match status" value="1"/>
</dbReference>
<dbReference type="InterPro" id="IPR015927">
    <property type="entry name" value="Peptidase_S24_S26A/B/C"/>
</dbReference>
<dbReference type="InterPro" id="IPR036286">
    <property type="entry name" value="LexA/Signal_pep-like_sf"/>
</dbReference>
<evidence type="ECO:0000313" key="2">
    <source>
        <dbReference type="EMBL" id="MBB5684322.1"/>
    </source>
</evidence>